<dbReference type="GO" id="GO:0004252">
    <property type="term" value="F:serine-type endopeptidase activity"/>
    <property type="evidence" value="ECO:0007669"/>
    <property type="project" value="UniProtKB-UniRule"/>
</dbReference>
<dbReference type="InterPro" id="IPR014262">
    <property type="entry name" value="HAF_rpt"/>
</dbReference>
<feature type="domain" description="Peptidase S8/S53" evidence="9">
    <location>
        <begin position="233"/>
        <end position="666"/>
    </location>
</feature>
<evidence type="ECO:0000256" key="5">
    <source>
        <dbReference type="PROSITE-ProRule" id="PRU01240"/>
    </source>
</evidence>
<keyword evidence="3 5" id="KW-0378">Hydrolase</keyword>
<feature type="active site" description="Charge relay system" evidence="5">
    <location>
        <position position="422"/>
    </location>
</feature>
<comment type="similarity">
    <text evidence="1 5 6">Belongs to the peptidase S8 family.</text>
</comment>
<dbReference type="EMBL" id="LT607411">
    <property type="protein sequence ID" value="SCF34634.1"/>
    <property type="molecule type" value="Genomic_DNA"/>
</dbReference>
<feature type="active site" description="Charge relay system" evidence="5">
    <location>
        <position position="618"/>
    </location>
</feature>
<dbReference type="GO" id="GO:0006508">
    <property type="term" value="P:proteolysis"/>
    <property type="evidence" value="ECO:0007669"/>
    <property type="project" value="UniProtKB-KW"/>
</dbReference>
<dbReference type="PANTHER" id="PTHR43806:SF11">
    <property type="entry name" value="CEREVISIN-RELATED"/>
    <property type="match status" value="1"/>
</dbReference>
<organism evidence="10 11">
    <name type="scientific">Micromonospora viridifaciens</name>
    <dbReference type="NCBI Taxonomy" id="1881"/>
    <lineage>
        <taxon>Bacteria</taxon>
        <taxon>Bacillati</taxon>
        <taxon>Actinomycetota</taxon>
        <taxon>Actinomycetes</taxon>
        <taxon>Micromonosporales</taxon>
        <taxon>Micromonosporaceae</taxon>
        <taxon>Micromonospora</taxon>
    </lineage>
</organism>
<reference evidence="11" key="1">
    <citation type="submission" date="2016-06" db="EMBL/GenBank/DDBJ databases">
        <authorList>
            <person name="Varghese N."/>
            <person name="Submissions Spin"/>
        </authorList>
    </citation>
    <scope>NUCLEOTIDE SEQUENCE [LARGE SCALE GENOMIC DNA]</scope>
    <source>
        <strain evidence="11">DSM 43909</strain>
    </source>
</reference>
<protein>
    <submittedName>
        <fullName evidence="10">Probable extracellular repeat, HAF family</fullName>
    </submittedName>
</protein>
<feature type="compositionally biased region" description="Basic and acidic residues" evidence="7">
    <location>
        <begin position="60"/>
        <end position="69"/>
    </location>
</feature>
<evidence type="ECO:0000256" key="3">
    <source>
        <dbReference type="ARBA" id="ARBA00022801"/>
    </source>
</evidence>
<accession>A0A1C4ZPC1</accession>
<dbReference type="PROSITE" id="PS00136">
    <property type="entry name" value="SUBTILASE_ASP"/>
    <property type="match status" value="1"/>
</dbReference>
<gene>
    <name evidence="10" type="ORF">GA0074695_5869</name>
</gene>
<dbReference type="InterPro" id="IPR000209">
    <property type="entry name" value="Peptidase_S8/S53_dom"/>
</dbReference>
<dbReference type="Gene3D" id="2.60.120.380">
    <property type="match status" value="1"/>
</dbReference>
<dbReference type="Gene3D" id="3.40.50.200">
    <property type="entry name" value="Peptidase S8/S53 domain"/>
    <property type="match status" value="2"/>
</dbReference>
<evidence type="ECO:0000256" key="4">
    <source>
        <dbReference type="ARBA" id="ARBA00022825"/>
    </source>
</evidence>
<dbReference type="InterPro" id="IPR036852">
    <property type="entry name" value="Peptidase_S8/S53_dom_sf"/>
</dbReference>
<evidence type="ECO:0000259" key="9">
    <source>
        <dbReference type="Pfam" id="PF00082"/>
    </source>
</evidence>
<evidence type="ECO:0000256" key="7">
    <source>
        <dbReference type="SAM" id="MobiDB-lite"/>
    </source>
</evidence>
<name>A0A1C4ZPC1_MICVI</name>
<evidence type="ECO:0000313" key="11">
    <source>
        <dbReference type="Proteomes" id="UP000198242"/>
    </source>
</evidence>
<dbReference type="Pfam" id="PF00082">
    <property type="entry name" value="Peptidase_S8"/>
    <property type="match status" value="1"/>
</dbReference>
<keyword evidence="8" id="KW-0732">Signal</keyword>
<keyword evidence="4 5" id="KW-0720">Serine protease</keyword>
<dbReference type="InterPro" id="IPR023828">
    <property type="entry name" value="Peptidase_S8_Ser-AS"/>
</dbReference>
<dbReference type="PANTHER" id="PTHR43806">
    <property type="entry name" value="PEPTIDASE S8"/>
    <property type="match status" value="1"/>
</dbReference>
<dbReference type="InterPro" id="IPR050131">
    <property type="entry name" value="Peptidase_S8_subtilisin-like"/>
</dbReference>
<feature type="chain" id="PRO_5008710512" evidence="8">
    <location>
        <begin position="29"/>
        <end position="1463"/>
    </location>
</feature>
<sequence length="1463" mass="150817">MKRRTGVIAAASAVLTAAALIAPAAAAAAPTSPTDSESAGASKVDRDGPQGPGRSPVAGLDDRAGRDNPDSIYRAGKTDGFQPLTDDSLSDTAAEKLGNADTRLLQQAQASKKKSVTVLMLARKGATEDVVAAVKKAGGTVGSVTGKVGYVRATVPTDRVTTLAGLRSVAAIDLDRTYKIPGPDLGAAGARTAATKAAGPTAPGADTPADNPYLPINETGADAFVKDNPAWDGRGTVVGVLDTGVDVEHPALQTTSDGKPKIVDWVTATDPVTDRDGSWVRMSTTKTGPKFSYLGKTWTIPEGTFQFGVFYEAATAGSDFEGDLNRDGDTLDFYGVLYDPTTHRIWVDGNNNQDLTDEAPMAPFAVDRQVGHLGSDDPATPQNERIPFVVEYRDNVDLSPLGGSNVGKTANYVSIGLPVASHGTHVAGIIAGTSMFGGQMHGAAPGAQIVSARACTWGGGCTQAALTEGMIDLVTNRHVDVVNLSIGGLPALNDGSDVIAALYDELIDSYGVQIIIAAGNDGLGTNTVSSPSVAGKAISVAASVSSDTWWADYGSKVATKQGIFGFSSRGPAENGALAPQVSAPGAAISSIPMWLPGEAVPEAGYSLPAGYGMANGTSMAAPQVAGAAALLLSAAKARSLTVGSAALKTALTGTADPIPDVPTTAQGAGIIDTVAAWKQLSAGINTNELTVSAPVCSSLSGLLATPNTGVGIYNRCLPTEGGQVTGAQKTYKVSVTRTSGAAGNVVHRIGWIGNDGTFSARAAMPLQLGKAADITVTATAATSGVHSAILTIDDPATGGIDQFVAVTVLATKPLAKPDYAVTSSGTLGRTGTTSLLVPVPAGVEALQLTLGGLADGSQVRALPIDPDGMPADSNASYHCYTNYTDPANCNATARPVYRPKPGIWEFVIESRRTSPVEQNPYTATVSLQGMSFDPGTVTVDKVTMNSPTNVGSTGTNTFGPAIAHVATGEIGDVRNLFSTVSQGEITSNMLYVPRQTTRLDVTLTPRAAADLDFYVYFNGRPVGQSTTTGDSPEHIVIDDPQPGTYFIVVAGVTVAGDKVTFDYHQEMYSKGLGTITPKSDAKYTVATGQSMPVDGAVIVSARQLTKDPMVGRVRVANEYGTIIGAADVTIATVDVPKLDLVAWAPPFVGAALNESGVVAGDRQYNARMTPTIWTAADGFTNLDLAGGRYGSALDLNDDQIAVGVATDSALHYLPAQWAKDGSLTVLGVPDWRPYSSGYATAVNNKGVVTGFSEAIVKESDGKNHSYSDGFVRTPDGTFSKLAHLSSDLTGTQPRAINDAGVIVGASRTDGHVPHAVAWDATSGAVQDLGTLPGQYSAQANDVNASGTIVGTSGDDAFVWTKAGGMRRLADYGYNATGEKVTDDGWILGTVELFPDVAVSAMWDPQGRLWDLSGMVPLSAGERFTPTYSFDINDHHQLMVYGEGGPNAAWSSSVMLSIPAGLGK</sequence>
<evidence type="ECO:0000256" key="6">
    <source>
        <dbReference type="RuleBase" id="RU003355"/>
    </source>
</evidence>
<dbReference type="Proteomes" id="UP000198242">
    <property type="component" value="Chromosome I"/>
</dbReference>
<evidence type="ECO:0000256" key="2">
    <source>
        <dbReference type="ARBA" id="ARBA00022670"/>
    </source>
</evidence>
<keyword evidence="2 5" id="KW-0645">Protease</keyword>
<evidence type="ECO:0000256" key="1">
    <source>
        <dbReference type="ARBA" id="ARBA00011073"/>
    </source>
</evidence>
<dbReference type="PROSITE" id="PS00138">
    <property type="entry name" value="SUBTILASE_SER"/>
    <property type="match status" value="1"/>
</dbReference>
<dbReference type="InterPro" id="IPR015500">
    <property type="entry name" value="Peptidase_S8_subtilisin-rel"/>
</dbReference>
<evidence type="ECO:0000313" key="10">
    <source>
        <dbReference type="EMBL" id="SCF34634.1"/>
    </source>
</evidence>
<dbReference type="SUPFAM" id="SSF52743">
    <property type="entry name" value="Subtilisin-like"/>
    <property type="match status" value="1"/>
</dbReference>
<dbReference type="NCBIfam" id="TIGR02913">
    <property type="entry name" value="HAF_rpt"/>
    <property type="match status" value="1"/>
</dbReference>
<proteinExistence type="inferred from homology"/>
<feature type="active site" description="Charge relay system" evidence="5">
    <location>
        <position position="242"/>
    </location>
</feature>
<dbReference type="InterPro" id="IPR022398">
    <property type="entry name" value="Peptidase_S8_His-AS"/>
</dbReference>
<feature type="signal peptide" evidence="8">
    <location>
        <begin position="1"/>
        <end position="28"/>
    </location>
</feature>
<dbReference type="PROSITE" id="PS51892">
    <property type="entry name" value="SUBTILASE"/>
    <property type="match status" value="1"/>
</dbReference>
<dbReference type="InterPro" id="IPR023827">
    <property type="entry name" value="Peptidase_S8_Asp-AS"/>
</dbReference>
<evidence type="ECO:0000256" key="8">
    <source>
        <dbReference type="SAM" id="SignalP"/>
    </source>
</evidence>
<dbReference type="PROSITE" id="PS00137">
    <property type="entry name" value="SUBTILASE_HIS"/>
    <property type="match status" value="1"/>
</dbReference>
<feature type="region of interest" description="Disordered" evidence="7">
    <location>
        <begin position="24"/>
        <end position="88"/>
    </location>
</feature>
<keyword evidence="11" id="KW-1185">Reference proteome</keyword>
<dbReference type="PRINTS" id="PR00723">
    <property type="entry name" value="SUBTILISIN"/>
</dbReference>